<dbReference type="InterPro" id="IPR056327">
    <property type="entry name" value="ARMC9_CTLH-like_dom"/>
</dbReference>
<feature type="domain" description="ARMC9 CTLH-like" evidence="1">
    <location>
        <begin position="55"/>
        <end position="162"/>
    </location>
</feature>
<dbReference type="Pfam" id="PF23138">
    <property type="entry name" value="CTLH_Armc9"/>
    <property type="match status" value="1"/>
</dbReference>
<dbReference type="Proteomes" id="UP000887578">
    <property type="component" value="Unplaced"/>
</dbReference>
<dbReference type="GO" id="GO:0036064">
    <property type="term" value="C:ciliary basal body"/>
    <property type="evidence" value="ECO:0007669"/>
    <property type="project" value="InterPro"/>
</dbReference>
<evidence type="ECO:0000259" key="1">
    <source>
        <dbReference type="Pfam" id="PF23138"/>
    </source>
</evidence>
<dbReference type="PANTHER" id="PTHR14881:SF4">
    <property type="entry name" value="LISH DOMAIN-CONTAINING PROTEIN ARMC9"/>
    <property type="match status" value="1"/>
</dbReference>
<evidence type="ECO:0000313" key="2">
    <source>
        <dbReference type="Proteomes" id="UP000887578"/>
    </source>
</evidence>
<sequence>MQKGLDPALAKAVNQYLNRTGLTALADAFQDECESRNISLKKVEKISKIPESNDLKKRLLQSIEKNDKSRFFRLFSEAFPNATESIASLEFQFQVYFATSPLRKTPPDRNEYRERVQELKTYLEEGNGARMAKNTELLPYFALPYVSDPMKHPVFKELLSASFF</sequence>
<dbReference type="GO" id="GO:0097542">
    <property type="term" value="C:ciliary tip"/>
    <property type="evidence" value="ECO:0007669"/>
    <property type="project" value="TreeGrafter"/>
</dbReference>
<keyword evidence="2" id="KW-1185">Reference proteome</keyword>
<dbReference type="GO" id="GO:0005814">
    <property type="term" value="C:centriole"/>
    <property type="evidence" value="ECO:0007669"/>
    <property type="project" value="TreeGrafter"/>
</dbReference>
<dbReference type="GO" id="GO:0060271">
    <property type="term" value="P:cilium assembly"/>
    <property type="evidence" value="ECO:0007669"/>
    <property type="project" value="InterPro"/>
</dbReference>
<dbReference type="PANTHER" id="PTHR14881">
    <property type="entry name" value="LISH DOMAIN-CONTAINING PROTEIN ARMC9"/>
    <property type="match status" value="1"/>
</dbReference>
<protein>
    <submittedName>
        <fullName evidence="3">LisH domain-containing protein</fullName>
    </submittedName>
</protein>
<dbReference type="PROSITE" id="PS50896">
    <property type="entry name" value="LISH"/>
    <property type="match status" value="1"/>
</dbReference>
<dbReference type="AlphaFoldDB" id="A0A914QJB5"/>
<dbReference type="WBParaSite" id="PDA_v2.g27414.t1">
    <property type="protein sequence ID" value="PDA_v2.g27414.t1"/>
    <property type="gene ID" value="PDA_v2.g27414"/>
</dbReference>
<dbReference type="InterPro" id="IPR006594">
    <property type="entry name" value="LisH"/>
</dbReference>
<organism evidence="2 3">
    <name type="scientific">Panagrolaimus davidi</name>
    <dbReference type="NCBI Taxonomy" id="227884"/>
    <lineage>
        <taxon>Eukaryota</taxon>
        <taxon>Metazoa</taxon>
        <taxon>Ecdysozoa</taxon>
        <taxon>Nematoda</taxon>
        <taxon>Chromadorea</taxon>
        <taxon>Rhabditida</taxon>
        <taxon>Tylenchina</taxon>
        <taxon>Panagrolaimomorpha</taxon>
        <taxon>Panagrolaimoidea</taxon>
        <taxon>Panagrolaimidae</taxon>
        <taxon>Panagrolaimus</taxon>
    </lineage>
</organism>
<reference evidence="3" key="1">
    <citation type="submission" date="2022-11" db="UniProtKB">
        <authorList>
            <consortium name="WormBaseParasite"/>
        </authorList>
    </citation>
    <scope>IDENTIFICATION</scope>
</reference>
<proteinExistence type="predicted"/>
<evidence type="ECO:0000313" key="3">
    <source>
        <dbReference type="WBParaSite" id="PDA_v2.g27414.t1"/>
    </source>
</evidence>
<name>A0A914QJB5_9BILA</name>
<dbReference type="InterPro" id="IPR040369">
    <property type="entry name" value="ARMC9"/>
</dbReference>
<accession>A0A914QJB5</accession>